<dbReference type="PATRIC" id="fig|762836.4.peg.4559"/>
<dbReference type="SUPFAM" id="SSF53335">
    <property type="entry name" value="S-adenosyl-L-methionine-dependent methyltransferases"/>
    <property type="match status" value="1"/>
</dbReference>
<dbReference type="InterPro" id="IPR052514">
    <property type="entry name" value="SAM-dependent_MTase"/>
</dbReference>
<evidence type="ECO:0000259" key="1">
    <source>
        <dbReference type="Pfam" id="PF05050"/>
    </source>
</evidence>
<organism evidence="2 3">
    <name type="scientific">Duganella phyllosphaerae</name>
    <dbReference type="NCBI Taxonomy" id="762836"/>
    <lineage>
        <taxon>Bacteria</taxon>
        <taxon>Pseudomonadati</taxon>
        <taxon>Pseudomonadota</taxon>
        <taxon>Betaproteobacteria</taxon>
        <taxon>Burkholderiales</taxon>
        <taxon>Oxalobacteraceae</taxon>
        <taxon>Telluria group</taxon>
        <taxon>Duganella</taxon>
    </lineage>
</organism>
<dbReference type="PANTHER" id="PTHR34203:SF15">
    <property type="entry name" value="SLL1173 PROTEIN"/>
    <property type="match status" value="1"/>
</dbReference>
<dbReference type="Pfam" id="PF05050">
    <property type="entry name" value="Methyltransf_21"/>
    <property type="match status" value="1"/>
</dbReference>
<dbReference type="AlphaFoldDB" id="A0A1E7WCA2"/>
<dbReference type="NCBIfam" id="TIGR01444">
    <property type="entry name" value="fkbM_fam"/>
    <property type="match status" value="1"/>
</dbReference>
<dbReference type="InterPro" id="IPR029063">
    <property type="entry name" value="SAM-dependent_MTases_sf"/>
</dbReference>
<dbReference type="EMBL" id="LROM01000129">
    <property type="protein sequence ID" value="OEZ94688.1"/>
    <property type="molecule type" value="Genomic_DNA"/>
</dbReference>
<gene>
    <name evidence="2" type="ORF">DUPY_44300</name>
</gene>
<evidence type="ECO:0000313" key="2">
    <source>
        <dbReference type="EMBL" id="OEZ94688.1"/>
    </source>
</evidence>
<proteinExistence type="predicted"/>
<protein>
    <recommendedName>
        <fullName evidence="1">Methyltransferase FkbM domain-containing protein</fullName>
    </recommendedName>
</protein>
<keyword evidence="3" id="KW-1185">Reference proteome</keyword>
<comment type="caution">
    <text evidence="2">The sequence shown here is derived from an EMBL/GenBank/DDBJ whole genome shotgun (WGS) entry which is preliminary data.</text>
</comment>
<name>A0A1E7WCA2_9BURK</name>
<accession>A0A1E7WCA2</accession>
<feature type="domain" description="Methyltransferase FkbM" evidence="1">
    <location>
        <begin position="34"/>
        <end position="197"/>
    </location>
</feature>
<reference evidence="3" key="1">
    <citation type="journal article" date="2016" name="Front. Microbiol.">
        <title>Molecular Keys to the Janthinobacterium and Duganella spp. Interaction with the Plant Pathogen Fusarium graminearum.</title>
        <authorList>
            <person name="Haack F.S."/>
            <person name="Poehlein A."/>
            <person name="Kroger C."/>
            <person name="Voigt C.A."/>
            <person name="Piepenbring M."/>
            <person name="Bode H.B."/>
            <person name="Daniel R."/>
            <person name="Schafer W."/>
            <person name="Streit W.R."/>
        </authorList>
    </citation>
    <scope>NUCLEOTIDE SEQUENCE [LARGE SCALE GENOMIC DNA]</scope>
    <source>
        <strain evidence="3">T54</strain>
    </source>
</reference>
<dbReference type="PANTHER" id="PTHR34203">
    <property type="entry name" value="METHYLTRANSFERASE, FKBM FAMILY PROTEIN"/>
    <property type="match status" value="1"/>
</dbReference>
<evidence type="ECO:0000313" key="3">
    <source>
        <dbReference type="Proteomes" id="UP000175989"/>
    </source>
</evidence>
<sequence length="408" mass="45245">MNSCRMPLISYAQNAEDVLLWRALGAVQDGFYIDVGANDPQEGSVTKLFYDAGWHGINIEPMPSYREVLQRARPRDINLALACGAADGSITLFDTPDINGWASTDADTAHAHRADGVAVVETEVPMRTLTGICADHAPATIHFLKIDVEGFEAEVLRGIDLRRWRPWILVVEATLPNSTVTNHEHWEHLVLSCGYQFAFFDGLNRYYVADEQAHLLPVLAVPPNVFDNYIRHSLAQAWRVRDDLQGQLEQALAVAARPLEHEQVRVALATVQEQADAAEISRRDTAAWAQELEASLKAVHASTSWRVTRPLRLAGRLLQGGALGSRLRQAPRRTLIALAQVPLVRRVAFGMLRRVPGLEKRFLAWYARARGNGAGIVPSGVPPALAHLPQSARRVLADLERPRHLTDH</sequence>
<dbReference type="Gene3D" id="3.40.50.150">
    <property type="entry name" value="Vaccinia Virus protein VP39"/>
    <property type="match status" value="1"/>
</dbReference>
<dbReference type="Proteomes" id="UP000175989">
    <property type="component" value="Unassembled WGS sequence"/>
</dbReference>
<dbReference type="InterPro" id="IPR006342">
    <property type="entry name" value="FkbM_mtfrase"/>
</dbReference>